<comment type="function">
    <text evidence="10">Protein L1 is also a translational repressor protein, it controls the translation of the L11 operon by binding to its mRNA.</text>
</comment>
<evidence type="ECO:0000256" key="10">
    <source>
        <dbReference type="HAMAP-Rule" id="MF_01318"/>
    </source>
</evidence>
<dbReference type="GO" id="GO:0000049">
    <property type="term" value="F:tRNA binding"/>
    <property type="evidence" value="ECO:0007669"/>
    <property type="project" value="UniProtKB-KW"/>
</dbReference>
<dbReference type="InterPro" id="IPR023673">
    <property type="entry name" value="Ribosomal_uL1_CS"/>
</dbReference>
<dbReference type="STRING" id="354355.SAMN05660816_05226"/>
<evidence type="ECO:0000313" key="12">
    <source>
        <dbReference type="EMBL" id="OQP54248.1"/>
    </source>
</evidence>
<dbReference type="Pfam" id="PF00687">
    <property type="entry name" value="Ribosomal_L1"/>
    <property type="match status" value="1"/>
</dbReference>
<dbReference type="InterPro" id="IPR002143">
    <property type="entry name" value="Ribosomal_uL1"/>
</dbReference>
<proteinExistence type="inferred from homology"/>
<dbReference type="EMBL" id="LVXG01000004">
    <property type="protein sequence ID" value="OQP54248.1"/>
    <property type="molecule type" value="Genomic_DNA"/>
</dbReference>
<evidence type="ECO:0000256" key="9">
    <source>
        <dbReference type="ARBA" id="ARBA00035241"/>
    </source>
</evidence>
<name>A0A1V9F7B6_9BACT</name>
<protein>
    <recommendedName>
        <fullName evidence="9 10">Large ribosomal subunit protein uL1</fullName>
    </recommendedName>
</protein>
<dbReference type="GO" id="GO:0003735">
    <property type="term" value="F:structural constituent of ribosome"/>
    <property type="evidence" value="ECO:0007669"/>
    <property type="project" value="InterPro"/>
</dbReference>
<keyword evidence="5 10" id="KW-0810">Translation regulation</keyword>
<dbReference type="HAMAP" id="MF_01318_B">
    <property type="entry name" value="Ribosomal_uL1_B"/>
    <property type="match status" value="1"/>
</dbReference>
<evidence type="ECO:0000256" key="7">
    <source>
        <dbReference type="ARBA" id="ARBA00022980"/>
    </source>
</evidence>
<keyword evidence="6 10" id="KW-0694">RNA-binding</keyword>
<evidence type="ECO:0000256" key="5">
    <source>
        <dbReference type="ARBA" id="ARBA00022845"/>
    </source>
</evidence>
<evidence type="ECO:0000256" key="1">
    <source>
        <dbReference type="ARBA" id="ARBA00010531"/>
    </source>
</evidence>
<dbReference type="OrthoDB" id="9803740at2"/>
<evidence type="ECO:0000256" key="11">
    <source>
        <dbReference type="RuleBase" id="RU000659"/>
    </source>
</evidence>
<dbReference type="PANTHER" id="PTHR36427">
    <property type="entry name" value="54S RIBOSOMAL PROTEIN L1, MITOCHONDRIAL"/>
    <property type="match status" value="1"/>
</dbReference>
<sequence>MARVPKKRKAVDAKVDKNKLYSLKEASSIVKTINTTKFDASVDIHIRLGVDPKKADQAIRGTVILPHGTGKTKRVLVLCTPDKEADAKAAGADFVGLDEFVQKIEGGWVDIDVIIATPAVMPKIGKLGKILGPRNLMPNPKTGTVTNDVAAAVNDMKGGKIAFKVDKAGIIHASIGRVSFSPEKIAENSHQLIDAIIKAKPSSAKGTYLKSVFMASSMSPAIAVETKSLMN</sequence>
<dbReference type="CDD" id="cd00403">
    <property type="entry name" value="Ribosomal_L1"/>
    <property type="match status" value="1"/>
</dbReference>
<dbReference type="PROSITE" id="PS01199">
    <property type="entry name" value="RIBOSOMAL_L1"/>
    <property type="match status" value="1"/>
</dbReference>
<dbReference type="GO" id="GO:0006417">
    <property type="term" value="P:regulation of translation"/>
    <property type="evidence" value="ECO:0007669"/>
    <property type="project" value="UniProtKB-KW"/>
</dbReference>
<dbReference type="InterPro" id="IPR005878">
    <property type="entry name" value="Ribosom_uL1_bac-type"/>
</dbReference>
<keyword evidence="8 10" id="KW-0687">Ribonucleoprotein</keyword>
<accession>A0A1V9F7B6</accession>
<comment type="function">
    <text evidence="10">Binds directly to 23S rRNA. The L1 stalk is quite mobile in the ribosome, and is involved in E site tRNA release.</text>
</comment>
<keyword evidence="2 10" id="KW-0678">Repressor</keyword>
<comment type="caution">
    <text evidence="12">The sequence shown here is derived from an EMBL/GenBank/DDBJ whole genome shotgun (WGS) entry which is preliminary data.</text>
</comment>
<dbReference type="SUPFAM" id="SSF56808">
    <property type="entry name" value="Ribosomal protein L1"/>
    <property type="match status" value="1"/>
</dbReference>
<evidence type="ECO:0000256" key="3">
    <source>
        <dbReference type="ARBA" id="ARBA00022555"/>
    </source>
</evidence>
<evidence type="ECO:0000256" key="4">
    <source>
        <dbReference type="ARBA" id="ARBA00022730"/>
    </source>
</evidence>
<dbReference type="Proteomes" id="UP000192610">
    <property type="component" value="Unassembled WGS sequence"/>
</dbReference>
<dbReference type="PANTHER" id="PTHR36427:SF3">
    <property type="entry name" value="LARGE RIBOSOMAL SUBUNIT PROTEIN UL1M"/>
    <property type="match status" value="1"/>
</dbReference>
<dbReference type="Gene3D" id="3.40.50.790">
    <property type="match status" value="1"/>
</dbReference>
<dbReference type="GO" id="GO:0019843">
    <property type="term" value="F:rRNA binding"/>
    <property type="evidence" value="ECO:0007669"/>
    <property type="project" value="UniProtKB-UniRule"/>
</dbReference>
<dbReference type="GO" id="GO:0015934">
    <property type="term" value="C:large ribosomal subunit"/>
    <property type="evidence" value="ECO:0007669"/>
    <property type="project" value="InterPro"/>
</dbReference>
<keyword evidence="3 10" id="KW-0820">tRNA-binding</keyword>
<dbReference type="InterPro" id="IPR023674">
    <property type="entry name" value="Ribosomal_uL1-like"/>
</dbReference>
<evidence type="ECO:0000256" key="6">
    <source>
        <dbReference type="ARBA" id="ARBA00022884"/>
    </source>
</evidence>
<keyword evidence="4 10" id="KW-0699">rRNA-binding</keyword>
<evidence type="ECO:0000256" key="2">
    <source>
        <dbReference type="ARBA" id="ARBA00022491"/>
    </source>
</evidence>
<keyword evidence="7 10" id="KW-0689">Ribosomal protein</keyword>
<comment type="similarity">
    <text evidence="1 10 11">Belongs to the universal ribosomal protein uL1 family.</text>
</comment>
<dbReference type="GO" id="GO:0006412">
    <property type="term" value="P:translation"/>
    <property type="evidence" value="ECO:0007669"/>
    <property type="project" value="UniProtKB-UniRule"/>
</dbReference>
<gene>
    <name evidence="10" type="primary">rplA</name>
    <name evidence="12" type="ORF">A4H97_22415</name>
</gene>
<dbReference type="AlphaFoldDB" id="A0A1V9F7B6"/>
<evidence type="ECO:0000256" key="8">
    <source>
        <dbReference type="ARBA" id="ARBA00023274"/>
    </source>
</evidence>
<dbReference type="Gene3D" id="3.30.190.20">
    <property type="match status" value="1"/>
</dbReference>
<keyword evidence="13" id="KW-1185">Reference proteome</keyword>
<dbReference type="RefSeq" id="WP_081197553.1">
    <property type="nucleotide sequence ID" value="NZ_FOCZ01000011.1"/>
</dbReference>
<dbReference type="PIRSF" id="PIRSF002155">
    <property type="entry name" value="Ribosomal_L1"/>
    <property type="match status" value="1"/>
</dbReference>
<comment type="subunit">
    <text evidence="10">Part of the 50S ribosomal subunit.</text>
</comment>
<reference evidence="13" key="1">
    <citation type="submission" date="2016-04" db="EMBL/GenBank/DDBJ databases">
        <authorList>
            <person name="Chen L."/>
            <person name="Zhuang W."/>
            <person name="Wang G."/>
        </authorList>
    </citation>
    <scope>NUCLEOTIDE SEQUENCE [LARGE SCALE GENOMIC DNA]</scope>
    <source>
        <strain evidence="13">17621</strain>
    </source>
</reference>
<organism evidence="12 13">
    <name type="scientific">Niastella yeongjuensis</name>
    <dbReference type="NCBI Taxonomy" id="354355"/>
    <lineage>
        <taxon>Bacteria</taxon>
        <taxon>Pseudomonadati</taxon>
        <taxon>Bacteroidota</taxon>
        <taxon>Chitinophagia</taxon>
        <taxon>Chitinophagales</taxon>
        <taxon>Chitinophagaceae</taxon>
        <taxon>Niastella</taxon>
    </lineage>
</organism>
<dbReference type="InterPro" id="IPR016095">
    <property type="entry name" value="Ribosomal_uL1_3-a/b-sand"/>
</dbReference>
<dbReference type="FunFam" id="3.40.50.790:FF:000001">
    <property type="entry name" value="50S ribosomal protein L1"/>
    <property type="match status" value="1"/>
</dbReference>
<dbReference type="InterPro" id="IPR028364">
    <property type="entry name" value="Ribosomal_uL1/biogenesis"/>
</dbReference>
<dbReference type="NCBIfam" id="TIGR01169">
    <property type="entry name" value="rplA_bact"/>
    <property type="match status" value="1"/>
</dbReference>
<evidence type="ECO:0000313" key="13">
    <source>
        <dbReference type="Proteomes" id="UP000192610"/>
    </source>
</evidence>